<reference evidence="2" key="1">
    <citation type="submission" date="2009-11" db="EMBL/GenBank/DDBJ databases">
        <authorList>
            <consortium name="The Broad Institute Genome Sequencing Platform"/>
            <person name="Ward D."/>
            <person name="Feldgarden M."/>
            <person name="Earl A."/>
            <person name="Young S.K."/>
            <person name="Zeng Q."/>
            <person name="Koehrsen M."/>
            <person name="Alvarado L."/>
            <person name="Berlin A."/>
            <person name="Bochicchio J."/>
            <person name="Borenstein D."/>
            <person name="Chapman S.B."/>
            <person name="Chen Z."/>
            <person name="Engels R."/>
            <person name="Freedman E."/>
            <person name="Gellesch M."/>
            <person name="Goldberg J."/>
            <person name="Griggs A."/>
            <person name="Gujja S."/>
            <person name="Heilman E."/>
            <person name="Heiman D."/>
            <person name="Hepburn T."/>
            <person name="Howarth C."/>
            <person name="Jen D."/>
            <person name="Larson L."/>
            <person name="Lewis B."/>
            <person name="Mehta T."/>
            <person name="Park D."/>
            <person name="Pearson M."/>
            <person name="Roberts A."/>
            <person name="Saif S."/>
            <person name="Shea T."/>
            <person name="Shenoy N."/>
            <person name="Sisk P."/>
            <person name="Stolte C."/>
            <person name="Sykes S."/>
            <person name="Thomson T."/>
            <person name="Walk T."/>
            <person name="White J."/>
            <person name="Yandava C."/>
            <person name="Izard J."/>
            <person name="Baranova O.V."/>
            <person name="Blanton J.M."/>
            <person name="Tanner A.C."/>
            <person name="Dewhirst F.E."/>
            <person name="Haas B."/>
            <person name="Nusbaum C."/>
            <person name="Birren B."/>
        </authorList>
    </citation>
    <scope>NUCLEOTIDE SEQUENCE [LARGE SCALE GENOMIC DNA]</scope>
    <source>
        <strain evidence="2">1-1 BBBD Race 1</strain>
    </source>
</reference>
<proteinExistence type="predicted"/>
<evidence type="ECO:0000313" key="2">
    <source>
        <dbReference type="EMBL" id="OAV96759.1"/>
    </source>
</evidence>
<sequence length="84" mass="9916">MTRATLHSLNIQAKQATSIRGNESKPHNPLGTETRPRQTRWAERPHHYSQKELLRHRIDHIHKPNKNKLIEREQSFLSTAQIIH</sequence>
<evidence type="ECO:0000256" key="1">
    <source>
        <dbReference type="SAM" id="MobiDB-lite"/>
    </source>
</evidence>
<gene>
    <name evidence="2" type="ORF">PTTG_26242</name>
</gene>
<dbReference type="Proteomes" id="UP000005240">
    <property type="component" value="Unassembled WGS sequence"/>
</dbReference>
<feature type="region of interest" description="Disordered" evidence="1">
    <location>
        <begin position="1"/>
        <end position="45"/>
    </location>
</feature>
<evidence type="ECO:0000313" key="4">
    <source>
        <dbReference type="Proteomes" id="UP000005240"/>
    </source>
</evidence>
<feature type="compositionally biased region" description="Polar residues" evidence="1">
    <location>
        <begin position="1"/>
        <end position="21"/>
    </location>
</feature>
<dbReference type="EMBL" id="ADAS02000017">
    <property type="protein sequence ID" value="OAV96759.1"/>
    <property type="molecule type" value="Genomic_DNA"/>
</dbReference>
<protein>
    <submittedName>
        <fullName evidence="2 3">Uncharacterized protein</fullName>
    </submittedName>
</protein>
<dbReference type="EnsemblFungi" id="PTTG_26242-t43_1">
    <property type="protein sequence ID" value="PTTG_26242-t43_1-p1"/>
    <property type="gene ID" value="PTTG_26242"/>
</dbReference>
<name>A0A180GWL8_PUCT1</name>
<accession>A0A180GWL8</accession>
<feature type="compositionally biased region" description="Basic and acidic residues" evidence="1">
    <location>
        <begin position="34"/>
        <end position="45"/>
    </location>
</feature>
<reference evidence="3" key="4">
    <citation type="submission" date="2025-05" db="UniProtKB">
        <authorList>
            <consortium name="EnsemblFungi"/>
        </authorList>
    </citation>
    <scope>IDENTIFICATION</scope>
    <source>
        <strain evidence="3">isolate 1-1 / race 1 (BBBD)</strain>
    </source>
</reference>
<dbReference type="AlphaFoldDB" id="A0A180GWL8"/>
<evidence type="ECO:0000313" key="3">
    <source>
        <dbReference type="EnsemblFungi" id="PTTG_26242-t43_1-p1"/>
    </source>
</evidence>
<keyword evidence="4" id="KW-1185">Reference proteome</keyword>
<reference evidence="3 4" key="3">
    <citation type="journal article" date="2017" name="G3 (Bethesda)">
        <title>Comparative analysis highlights variable genome content of wheat rusts and divergence of the mating loci.</title>
        <authorList>
            <person name="Cuomo C.A."/>
            <person name="Bakkeren G."/>
            <person name="Khalil H.B."/>
            <person name="Panwar V."/>
            <person name="Joly D."/>
            <person name="Linning R."/>
            <person name="Sakthikumar S."/>
            <person name="Song X."/>
            <person name="Adiconis X."/>
            <person name="Fan L."/>
            <person name="Goldberg J.M."/>
            <person name="Levin J.Z."/>
            <person name="Young S."/>
            <person name="Zeng Q."/>
            <person name="Anikster Y."/>
            <person name="Bruce M."/>
            <person name="Wang M."/>
            <person name="Yin C."/>
            <person name="McCallum B."/>
            <person name="Szabo L.J."/>
            <person name="Hulbert S."/>
            <person name="Chen X."/>
            <person name="Fellers J.P."/>
        </authorList>
    </citation>
    <scope>NUCLEOTIDE SEQUENCE</scope>
    <source>
        <strain evidence="4">Isolate 1-1 / race 1 (BBBD)</strain>
        <strain evidence="3">isolate 1-1 / race 1 (BBBD)</strain>
    </source>
</reference>
<reference evidence="2" key="2">
    <citation type="submission" date="2016-05" db="EMBL/GenBank/DDBJ databases">
        <title>Comparative analysis highlights variable genome content of wheat rusts and divergence of the mating loci.</title>
        <authorList>
            <person name="Cuomo C.A."/>
            <person name="Bakkeren G."/>
            <person name="Szabo L."/>
            <person name="Khalil H."/>
            <person name="Joly D."/>
            <person name="Goldberg J."/>
            <person name="Young S."/>
            <person name="Zeng Q."/>
            <person name="Fellers J."/>
        </authorList>
    </citation>
    <scope>NUCLEOTIDE SEQUENCE [LARGE SCALE GENOMIC DNA]</scope>
    <source>
        <strain evidence="2">1-1 BBBD Race 1</strain>
    </source>
</reference>
<organism evidence="2">
    <name type="scientific">Puccinia triticina (isolate 1-1 / race 1 (BBBD))</name>
    <name type="common">Brown leaf rust fungus</name>
    <dbReference type="NCBI Taxonomy" id="630390"/>
    <lineage>
        <taxon>Eukaryota</taxon>
        <taxon>Fungi</taxon>
        <taxon>Dikarya</taxon>
        <taxon>Basidiomycota</taxon>
        <taxon>Pucciniomycotina</taxon>
        <taxon>Pucciniomycetes</taxon>
        <taxon>Pucciniales</taxon>
        <taxon>Pucciniaceae</taxon>
        <taxon>Puccinia</taxon>
    </lineage>
</organism>
<dbReference type="VEuPathDB" id="FungiDB:PTTG_26242"/>